<sequence>MESRLPIIKDSATVDNHDVPFENNNSKHICKKMECIYNPTDDNGYVLISNLDYSSIVAGAYVNPAVWFKYLHITRNWIFEEKHQLRSETENLRTRNFKVEFGPAVRNLFQLSDDHYKDYLGLMNHSFRYDCVVKNDNGESADFDFVITELKTGNHIARAVSSAIVVGSKSSSIHQIKKSGAKNNLECYTSRFHVPRYETTETSCALVCLFISMCHNCADEAIQKSILSFLTGSLCKYYPNTIEVQLYDFHLTKDQIDVSMWTGENNSKTLHFQLEQNGIVLANISMDYVKWPSAGL</sequence>
<dbReference type="EMBL" id="LR787643">
    <property type="protein sequence ID" value="CAB3263505.1"/>
    <property type="molecule type" value="mRNA"/>
</dbReference>
<organism evidence="1">
    <name type="scientific">Phallusia mammillata</name>
    <dbReference type="NCBI Taxonomy" id="59560"/>
    <lineage>
        <taxon>Eukaryota</taxon>
        <taxon>Metazoa</taxon>
        <taxon>Chordata</taxon>
        <taxon>Tunicata</taxon>
        <taxon>Ascidiacea</taxon>
        <taxon>Phlebobranchia</taxon>
        <taxon>Ascidiidae</taxon>
        <taxon>Phallusia</taxon>
    </lineage>
</organism>
<dbReference type="AlphaFoldDB" id="A0A6F9DKR7"/>
<name>A0A6F9DKR7_9ASCI</name>
<keyword evidence="1" id="KW-0675">Receptor</keyword>
<proteinExistence type="evidence at transcript level"/>
<gene>
    <name evidence="1" type="primary">Lrp4-002</name>
</gene>
<protein>
    <submittedName>
        <fullName evidence="1">Low-density lipoprotein receptor-related protein 4-like</fullName>
    </submittedName>
</protein>
<accession>A0A6F9DKR7</accession>
<evidence type="ECO:0000313" key="1">
    <source>
        <dbReference type="EMBL" id="CAB3263505.1"/>
    </source>
</evidence>
<reference evidence="1" key="1">
    <citation type="submission" date="2020-04" db="EMBL/GenBank/DDBJ databases">
        <authorList>
            <person name="Neveu A P."/>
        </authorList>
    </citation>
    <scope>NUCLEOTIDE SEQUENCE</scope>
    <source>
        <tissue evidence="1">Whole embryo</tissue>
    </source>
</reference>
<keyword evidence="1" id="KW-0449">Lipoprotein</keyword>